<keyword evidence="2 4" id="KW-0560">Oxidoreductase</keyword>
<evidence type="ECO:0000256" key="1">
    <source>
        <dbReference type="ARBA" id="ARBA00003788"/>
    </source>
</evidence>
<comment type="catalytic activity">
    <reaction evidence="3 4">
        <text>N(6)-[(R)-lipoyl]-L-lysyl-[glycine-cleavage complex H protein] + glycine + H(+) = N(6)-[(R)-S(8)-aminomethyldihydrolipoyl]-L-lysyl-[glycine-cleavage complex H protein] + CO2</text>
        <dbReference type="Rhea" id="RHEA:24304"/>
        <dbReference type="Rhea" id="RHEA-COMP:10494"/>
        <dbReference type="Rhea" id="RHEA-COMP:10495"/>
        <dbReference type="ChEBI" id="CHEBI:15378"/>
        <dbReference type="ChEBI" id="CHEBI:16526"/>
        <dbReference type="ChEBI" id="CHEBI:57305"/>
        <dbReference type="ChEBI" id="CHEBI:83099"/>
        <dbReference type="ChEBI" id="CHEBI:83143"/>
        <dbReference type="EC" id="1.4.4.2"/>
    </reaction>
</comment>
<feature type="domain" description="Glycine cleavage system P-protein N-terminal" evidence="5">
    <location>
        <begin position="3"/>
        <end position="442"/>
    </location>
</feature>
<dbReference type="InterPro" id="IPR015422">
    <property type="entry name" value="PyrdxlP-dep_Trfase_small"/>
</dbReference>
<dbReference type="InterPro" id="IPR015424">
    <property type="entry name" value="PyrdxlP-dep_Trfase"/>
</dbReference>
<accession>A0A4R7YQ63</accession>
<dbReference type="PIRSF" id="PIRSF006815">
    <property type="entry name" value="GcvPA"/>
    <property type="match status" value="1"/>
</dbReference>
<dbReference type="GO" id="GO:0019464">
    <property type="term" value="P:glycine decarboxylation via glycine cleavage system"/>
    <property type="evidence" value="ECO:0007669"/>
    <property type="project" value="UniProtKB-UniRule"/>
</dbReference>
<reference evidence="6 7" key="1">
    <citation type="submission" date="2019-03" db="EMBL/GenBank/DDBJ databases">
        <title>Subsurface microbial communities from deep shales in Ohio and West Virginia, USA.</title>
        <authorList>
            <person name="Wrighton K."/>
        </authorList>
    </citation>
    <scope>NUCLEOTIDE SEQUENCE [LARGE SCALE GENOMIC DNA]</scope>
    <source>
        <strain evidence="6 7">MSL9.2</strain>
    </source>
</reference>
<protein>
    <recommendedName>
        <fullName evidence="4">Probable glycine dehydrogenase (decarboxylating) subunit 1</fullName>
        <ecNumber evidence="4">1.4.4.2</ecNumber>
    </recommendedName>
    <alternativeName>
        <fullName evidence="4">Glycine cleavage system P-protein subunit 1</fullName>
    </alternativeName>
    <alternativeName>
        <fullName evidence="4">Glycine decarboxylase subunit 1</fullName>
    </alternativeName>
    <alternativeName>
        <fullName evidence="4">Glycine dehydrogenase (aminomethyl-transferring) subunit 1</fullName>
    </alternativeName>
</protein>
<evidence type="ECO:0000256" key="4">
    <source>
        <dbReference type="HAMAP-Rule" id="MF_00712"/>
    </source>
</evidence>
<evidence type="ECO:0000313" key="7">
    <source>
        <dbReference type="Proteomes" id="UP000294697"/>
    </source>
</evidence>
<dbReference type="Gene3D" id="3.40.640.10">
    <property type="entry name" value="Type I PLP-dependent aspartate aminotransferase-like (Major domain)"/>
    <property type="match status" value="1"/>
</dbReference>
<evidence type="ECO:0000259" key="5">
    <source>
        <dbReference type="Pfam" id="PF02347"/>
    </source>
</evidence>
<comment type="subunit">
    <text evidence="4">The glycine cleavage system is composed of four proteins: P, T, L and H. In this organism, the P 'protein' is a heterodimer of two subunits.</text>
</comment>
<dbReference type="NCBIfam" id="NF001696">
    <property type="entry name" value="PRK00451.1"/>
    <property type="match status" value="1"/>
</dbReference>
<evidence type="ECO:0000313" key="6">
    <source>
        <dbReference type="EMBL" id="TDV99780.1"/>
    </source>
</evidence>
<evidence type="ECO:0000256" key="3">
    <source>
        <dbReference type="ARBA" id="ARBA00049026"/>
    </source>
</evidence>
<dbReference type="EC" id="1.4.4.2" evidence="4"/>
<organism evidence="6 7">
    <name type="scientific">Halanaerobium saccharolyticum</name>
    <dbReference type="NCBI Taxonomy" id="43595"/>
    <lineage>
        <taxon>Bacteria</taxon>
        <taxon>Bacillati</taxon>
        <taxon>Bacillota</taxon>
        <taxon>Clostridia</taxon>
        <taxon>Halanaerobiales</taxon>
        <taxon>Halanaerobiaceae</taxon>
        <taxon>Halanaerobium</taxon>
    </lineage>
</organism>
<dbReference type="Proteomes" id="UP000294697">
    <property type="component" value="Unassembled WGS sequence"/>
</dbReference>
<dbReference type="Gene3D" id="3.90.1150.10">
    <property type="entry name" value="Aspartate Aminotransferase, domain 1"/>
    <property type="match status" value="1"/>
</dbReference>
<dbReference type="CDD" id="cd00613">
    <property type="entry name" value="GDC-P"/>
    <property type="match status" value="1"/>
</dbReference>
<dbReference type="GO" id="GO:0004375">
    <property type="term" value="F:glycine dehydrogenase (decarboxylating) activity"/>
    <property type="evidence" value="ECO:0007669"/>
    <property type="project" value="UniProtKB-EC"/>
</dbReference>
<dbReference type="EMBL" id="SODA01000029">
    <property type="protein sequence ID" value="TDV99780.1"/>
    <property type="molecule type" value="Genomic_DNA"/>
</dbReference>
<dbReference type="HAMAP" id="MF_00712">
    <property type="entry name" value="GcvPA"/>
    <property type="match status" value="1"/>
</dbReference>
<comment type="similarity">
    <text evidence="4">Belongs to the GcvP family. N-terminal subunit subfamily.</text>
</comment>
<comment type="function">
    <text evidence="1 4">The glycine cleavage system catalyzes the degradation of glycine. The P protein binds the alpha-amino group of glycine through its pyridoxal phosphate cofactor; CO(2) is released and the remaining methylamine moiety is then transferred to the lipoamide cofactor of the H protein.</text>
</comment>
<dbReference type="SUPFAM" id="SSF53383">
    <property type="entry name" value="PLP-dependent transferases"/>
    <property type="match status" value="1"/>
</dbReference>
<dbReference type="GO" id="GO:0009116">
    <property type="term" value="P:nucleoside metabolic process"/>
    <property type="evidence" value="ECO:0007669"/>
    <property type="project" value="InterPro"/>
</dbReference>
<dbReference type="PANTHER" id="PTHR42806:SF1">
    <property type="entry name" value="GLYCINE DEHYDROGENASE (DECARBOXYLATING)"/>
    <property type="match status" value="1"/>
</dbReference>
<dbReference type="InterPro" id="IPR049315">
    <property type="entry name" value="GDC-P_N"/>
</dbReference>
<dbReference type="InterPro" id="IPR015421">
    <property type="entry name" value="PyrdxlP-dep_Trfase_major"/>
</dbReference>
<gene>
    <name evidence="4" type="primary">gcvPA</name>
    <name evidence="6" type="ORF">C8C77_12925</name>
</gene>
<dbReference type="Pfam" id="PF02347">
    <property type="entry name" value="GDC-P"/>
    <property type="match status" value="1"/>
</dbReference>
<dbReference type="InterPro" id="IPR020581">
    <property type="entry name" value="GDC_P"/>
</dbReference>
<dbReference type="AlphaFoldDB" id="A0A4R7YQ63"/>
<comment type="caution">
    <text evidence="6">The sequence shown here is derived from an EMBL/GenBank/DDBJ whole genome shotgun (WGS) entry which is preliminary data.</text>
</comment>
<dbReference type="InterPro" id="IPR023010">
    <property type="entry name" value="GcvPA"/>
</dbReference>
<sequence length="446" mass="49219">MMDYISNTAAEQDKMLQEIGIKAVKDLFQMIPEAVSADDRLNIEPGISELELMRKTQFQAGKNKSLDQQISFLGAGAYDHYLPGIIDALISRSEFYTAYTPYQAELSQGTLEAVYEYQSMICDLTGMGIANASMLDGGSAAAEAVTMAARITGNSRVLLPDTVNPAYREVIKTYGTGSDLEFIDLKGKQQIIDPAQIKENINDQTAVVVLQYPNFYGSLEKMDEISNIIKNNKNTLLLVIANPILLGVLKAPADFGADIVVGEAQNLGNGLNYGGPNLGFMACKDDRKMLRQLPGRIVGKTTDVDGKEGFVLTLQTREQHIRREKATSNICTNEALNALMATIYLSTMGKEGLKEVGEQCYHKAHYLAKKIDSLSDFEVLNRDNFFNEFVLKTEKDSTVLMEALLAEDIIVGYDLKNIGEDGILVCTTEKRTKAEMDKLVKKLEVL</sequence>
<name>A0A4R7YQ63_9FIRM</name>
<proteinExistence type="inferred from homology"/>
<evidence type="ECO:0000256" key="2">
    <source>
        <dbReference type="ARBA" id="ARBA00023002"/>
    </source>
</evidence>
<dbReference type="PANTHER" id="PTHR42806">
    <property type="entry name" value="GLYCINE CLEAVAGE SYSTEM P-PROTEIN"/>
    <property type="match status" value="1"/>
</dbReference>